<proteinExistence type="predicted"/>
<keyword evidence="1" id="KW-0812">Transmembrane</keyword>
<evidence type="ECO:0000313" key="2">
    <source>
        <dbReference type="EMBL" id="PKK75231.1"/>
    </source>
</evidence>
<reference evidence="2 3" key="1">
    <citation type="submission" date="2016-04" db="EMBL/GenBank/DDBJ databases">
        <title>Genome analyses suggest a sexual origin of heterokaryosis in a supposedly ancient asexual fungus.</title>
        <authorList>
            <person name="Ropars J."/>
            <person name="Sedzielewska K."/>
            <person name="Noel J."/>
            <person name="Charron P."/>
            <person name="Farinelli L."/>
            <person name="Marton T."/>
            <person name="Kruger M."/>
            <person name="Pelin A."/>
            <person name="Brachmann A."/>
            <person name="Corradi N."/>
        </authorList>
    </citation>
    <scope>NUCLEOTIDE SEQUENCE [LARGE SCALE GENOMIC DNA]</scope>
    <source>
        <strain evidence="2 3">C2</strain>
    </source>
</reference>
<dbReference type="VEuPathDB" id="FungiDB:FUN_025021"/>
<feature type="transmembrane region" description="Helical" evidence="1">
    <location>
        <begin position="118"/>
        <end position="138"/>
    </location>
</feature>
<dbReference type="Proteomes" id="UP000233469">
    <property type="component" value="Unassembled WGS sequence"/>
</dbReference>
<keyword evidence="1" id="KW-0472">Membrane</keyword>
<evidence type="ECO:0000313" key="3">
    <source>
        <dbReference type="Proteomes" id="UP000233469"/>
    </source>
</evidence>
<gene>
    <name evidence="2" type="ORF">RhiirC2_773865</name>
</gene>
<protein>
    <submittedName>
        <fullName evidence="2">Uncharacterized protein</fullName>
    </submittedName>
</protein>
<reference evidence="2 3" key="2">
    <citation type="submission" date="2017-10" db="EMBL/GenBank/DDBJ databases">
        <title>Extensive intraspecific genome diversity in a model arbuscular mycorrhizal fungus.</title>
        <authorList>
            <person name="Chen E.C.H."/>
            <person name="Morin E."/>
            <person name="Baudet D."/>
            <person name="Noel J."/>
            <person name="Ndikumana S."/>
            <person name="Charron P."/>
            <person name="St-Onge C."/>
            <person name="Giorgi J."/>
            <person name="Grigoriev I.V."/>
            <person name="Roux C."/>
            <person name="Martin F.M."/>
            <person name="Corradi N."/>
        </authorList>
    </citation>
    <scope>NUCLEOTIDE SEQUENCE [LARGE SCALE GENOMIC DNA]</scope>
    <source>
        <strain evidence="2 3">C2</strain>
    </source>
</reference>
<evidence type="ECO:0000256" key="1">
    <source>
        <dbReference type="SAM" id="Phobius"/>
    </source>
</evidence>
<comment type="caution">
    <text evidence="2">The sequence shown here is derived from an EMBL/GenBank/DDBJ whole genome shotgun (WGS) entry which is preliminary data.</text>
</comment>
<dbReference type="VEuPathDB" id="FungiDB:RhiirA1_458308"/>
<dbReference type="EMBL" id="LLXL01000257">
    <property type="protein sequence ID" value="PKK75231.1"/>
    <property type="molecule type" value="Genomic_DNA"/>
</dbReference>
<organism evidence="2 3">
    <name type="scientific">Rhizophagus irregularis</name>
    <dbReference type="NCBI Taxonomy" id="588596"/>
    <lineage>
        <taxon>Eukaryota</taxon>
        <taxon>Fungi</taxon>
        <taxon>Fungi incertae sedis</taxon>
        <taxon>Mucoromycota</taxon>
        <taxon>Glomeromycotina</taxon>
        <taxon>Glomeromycetes</taxon>
        <taxon>Glomerales</taxon>
        <taxon>Glomeraceae</taxon>
        <taxon>Rhizophagus</taxon>
    </lineage>
</organism>
<accession>A0A2N1NN03</accession>
<name>A0A2N1NN03_9GLOM</name>
<dbReference type="AlphaFoldDB" id="A0A2N1NN03"/>
<keyword evidence="1" id="KW-1133">Transmembrane helix</keyword>
<sequence length="146" mass="17329">MNIWKKRNEKWKIQRDLLGLSKKSFKEYHQTFRNNSLSQSSSRNRHRTIRDFNYVNPFNNFRNFKLSKDFLYILFSSSNFLHSGSFFTHLEANDIINYNSPSSTDICLFYNPLDRCSLFFGFLVLCFLLPAPSSVVLLEQSIIYNN</sequence>